<keyword evidence="1 5" id="KW-0808">Transferase</keyword>
<dbReference type="Pfam" id="PF13302">
    <property type="entry name" value="Acetyltransf_3"/>
    <property type="match status" value="1"/>
</dbReference>
<dbReference type="SUPFAM" id="SSF55729">
    <property type="entry name" value="Acyl-CoA N-acyltransferases (Nat)"/>
    <property type="match status" value="1"/>
</dbReference>
<reference evidence="5 6" key="1">
    <citation type="submission" date="2019-03" db="EMBL/GenBank/DDBJ databases">
        <title>Genomic Encyclopedia of Type Strains, Phase IV (KMG-IV): sequencing the most valuable type-strain genomes for metagenomic binning, comparative biology and taxonomic classification.</title>
        <authorList>
            <person name="Goeker M."/>
        </authorList>
    </citation>
    <scope>NUCLEOTIDE SEQUENCE [LARGE SCALE GENOMIC DNA]</scope>
    <source>
        <strain evidence="5 6">DSM 100556</strain>
    </source>
</reference>
<dbReference type="PROSITE" id="PS51186">
    <property type="entry name" value="GNAT"/>
    <property type="match status" value="1"/>
</dbReference>
<dbReference type="AlphaFoldDB" id="A0A4R1QWY2"/>
<evidence type="ECO:0000256" key="2">
    <source>
        <dbReference type="ARBA" id="ARBA00023315"/>
    </source>
</evidence>
<dbReference type="OrthoDB" id="9785602at2"/>
<dbReference type="Gene3D" id="3.40.630.30">
    <property type="match status" value="1"/>
</dbReference>
<dbReference type="Proteomes" id="UP000295718">
    <property type="component" value="Unassembled WGS sequence"/>
</dbReference>
<dbReference type="STRING" id="1469948.GCA_000732725_03972"/>
<name>A0A4R1QWY2_9FIRM</name>
<dbReference type="InterPro" id="IPR016181">
    <property type="entry name" value="Acyl_CoA_acyltransferase"/>
</dbReference>
<comment type="caution">
    <text evidence="5">The sequence shown here is derived from an EMBL/GenBank/DDBJ whole genome shotgun (WGS) entry which is preliminary data.</text>
</comment>
<organism evidence="5 6">
    <name type="scientific">Kineothrix alysoides</name>
    <dbReference type="NCBI Taxonomy" id="1469948"/>
    <lineage>
        <taxon>Bacteria</taxon>
        <taxon>Bacillati</taxon>
        <taxon>Bacillota</taxon>
        <taxon>Clostridia</taxon>
        <taxon>Lachnospirales</taxon>
        <taxon>Lachnospiraceae</taxon>
        <taxon>Kineothrix</taxon>
    </lineage>
</organism>
<dbReference type="InterPro" id="IPR051531">
    <property type="entry name" value="N-acetyltransferase"/>
</dbReference>
<accession>A0A4R1QWY2</accession>
<evidence type="ECO:0000256" key="1">
    <source>
        <dbReference type="ARBA" id="ARBA00022679"/>
    </source>
</evidence>
<dbReference type="InterPro" id="IPR000182">
    <property type="entry name" value="GNAT_dom"/>
</dbReference>
<gene>
    <name evidence="5" type="ORF">EDD76_11755</name>
</gene>
<dbReference type="GO" id="GO:0016747">
    <property type="term" value="F:acyltransferase activity, transferring groups other than amino-acyl groups"/>
    <property type="evidence" value="ECO:0007669"/>
    <property type="project" value="InterPro"/>
</dbReference>
<dbReference type="PANTHER" id="PTHR43792:SF8">
    <property type="entry name" value="[RIBOSOMAL PROTEIN US5]-ALANINE N-ACETYLTRANSFERASE"/>
    <property type="match status" value="1"/>
</dbReference>
<feature type="domain" description="N-acetyltransferase" evidence="4">
    <location>
        <begin position="1"/>
        <end position="162"/>
    </location>
</feature>
<evidence type="ECO:0000313" key="5">
    <source>
        <dbReference type="EMBL" id="TCL55020.1"/>
    </source>
</evidence>
<dbReference type="PANTHER" id="PTHR43792">
    <property type="entry name" value="GNAT FAMILY, PUTATIVE (AFU_ORTHOLOGUE AFUA_3G00765)-RELATED-RELATED"/>
    <property type="match status" value="1"/>
</dbReference>
<keyword evidence="6" id="KW-1185">Reference proteome</keyword>
<evidence type="ECO:0000313" key="6">
    <source>
        <dbReference type="Proteomes" id="UP000295718"/>
    </source>
</evidence>
<keyword evidence="2" id="KW-0012">Acyltransferase</keyword>
<evidence type="ECO:0000259" key="4">
    <source>
        <dbReference type="PROSITE" id="PS51186"/>
    </source>
</evidence>
<dbReference type="EMBL" id="SLUO01000017">
    <property type="protein sequence ID" value="TCL55020.1"/>
    <property type="molecule type" value="Genomic_DNA"/>
</dbReference>
<evidence type="ECO:0000256" key="3">
    <source>
        <dbReference type="ARBA" id="ARBA00038502"/>
    </source>
</evidence>
<comment type="similarity">
    <text evidence="3">Belongs to the acetyltransferase family. RimJ subfamily.</text>
</comment>
<protein>
    <submittedName>
        <fullName evidence="5">Ribosomal-protein-alanine N-acetyltransferase</fullName>
    </submittedName>
</protein>
<dbReference type="RefSeq" id="WP_035316002.1">
    <property type="nucleotide sequence ID" value="NZ_JPNB01000003.1"/>
</dbReference>
<proteinExistence type="inferred from homology"/>
<sequence length="173" mass="19895">MEVKLVRWEAEYYGDFFQYSRDKELYDNMSDDFPHTEEECREAVASFAESDDKRACFRAILVDGKVCGCIAAFFESGMYCKNAEIAYWIGKKERGKGIMTKVITDFVNFLFSGFDIGRVYARPFQYNAASCKVLEKTGFEKEGVLRNSVYKNGSIYNAVMYAVIKEAFCNNNE</sequence>